<reference evidence="2 3" key="1">
    <citation type="journal article" date="2019" name="Int. J. Syst. Evol. Microbiol.">
        <title>The Global Catalogue of Microorganisms (GCM) 10K type strain sequencing project: providing services to taxonomists for standard genome sequencing and annotation.</title>
        <authorList>
            <consortium name="The Broad Institute Genomics Platform"/>
            <consortium name="The Broad Institute Genome Sequencing Center for Infectious Disease"/>
            <person name="Wu L."/>
            <person name="Ma J."/>
        </authorList>
    </citation>
    <scope>NUCLEOTIDE SEQUENCE [LARGE SCALE GENOMIC DNA]</scope>
    <source>
        <strain evidence="2 3">JCM 13378</strain>
    </source>
</reference>
<keyword evidence="1" id="KW-0812">Transmembrane</keyword>
<proteinExistence type="predicted"/>
<keyword evidence="1" id="KW-1133">Transmembrane helix</keyword>
<gene>
    <name evidence="2" type="ORF">GCM10009092_13150</name>
</gene>
<dbReference type="EMBL" id="BAAAEI010000006">
    <property type="protein sequence ID" value="GAA0350123.1"/>
    <property type="molecule type" value="Genomic_DNA"/>
</dbReference>
<evidence type="ECO:0008006" key="4">
    <source>
        <dbReference type="Google" id="ProtNLM"/>
    </source>
</evidence>
<keyword evidence="1" id="KW-0472">Membrane</keyword>
<sequence>MARRERIQPHWWSKSLAGVLLGFVLAIGITGLFAWLGPGGLHADNKIQFNMWISALIWMVLFACVYLFSTGLKAWLWLGGASIAVWSLLVATQLLMQGGA</sequence>
<feature type="transmembrane region" description="Helical" evidence="1">
    <location>
        <begin position="74"/>
        <end position="96"/>
    </location>
</feature>
<comment type="caution">
    <text evidence="2">The sequence shown here is derived from an EMBL/GenBank/DDBJ whole genome shotgun (WGS) entry which is preliminary data.</text>
</comment>
<dbReference type="RefSeq" id="WP_102798698.1">
    <property type="nucleotide sequence ID" value="NZ_BAAAEI010000006.1"/>
</dbReference>
<protein>
    <recommendedName>
        <fullName evidence="4">Iron uptake protein</fullName>
    </recommendedName>
</protein>
<feature type="transmembrane region" description="Helical" evidence="1">
    <location>
        <begin position="16"/>
        <end position="37"/>
    </location>
</feature>
<keyword evidence="3" id="KW-1185">Reference proteome</keyword>
<accession>A0ABN0WYB5</accession>
<feature type="transmembrane region" description="Helical" evidence="1">
    <location>
        <begin position="49"/>
        <end position="68"/>
    </location>
</feature>
<name>A0ABN0WYB5_9ALTE</name>
<evidence type="ECO:0000313" key="3">
    <source>
        <dbReference type="Proteomes" id="UP001501757"/>
    </source>
</evidence>
<evidence type="ECO:0000313" key="2">
    <source>
        <dbReference type="EMBL" id="GAA0350123.1"/>
    </source>
</evidence>
<organism evidence="2 3">
    <name type="scientific">Bowmanella denitrificans</name>
    <dbReference type="NCBI Taxonomy" id="366582"/>
    <lineage>
        <taxon>Bacteria</taxon>
        <taxon>Pseudomonadati</taxon>
        <taxon>Pseudomonadota</taxon>
        <taxon>Gammaproteobacteria</taxon>
        <taxon>Alteromonadales</taxon>
        <taxon>Alteromonadaceae</taxon>
        <taxon>Bowmanella</taxon>
    </lineage>
</organism>
<evidence type="ECO:0000256" key="1">
    <source>
        <dbReference type="SAM" id="Phobius"/>
    </source>
</evidence>
<dbReference type="Proteomes" id="UP001501757">
    <property type="component" value="Unassembled WGS sequence"/>
</dbReference>